<comment type="caution">
    <text evidence="1">The sequence shown here is derived from an EMBL/GenBank/DDBJ whole genome shotgun (WGS) entry which is preliminary data.</text>
</comment>
<dbReference type="AlphaFoldDB" id="A0A4Z2HKD0"/>
<reference evidence="1 2" key="1">
    <citation type="submission" date="2019-03" db="EMBL/GenBank/DDBJ databases">
        <title>First draft genome of Liparis tanakae, snailfish: a comprehensive survey of snailfish specific genes.</title>
        <authorList>
            <person name="Kim W."/>
            <person name="Song I."/>
            <person name="Jeong J.-H."/>
            <person name="Kim D."/>
            <person name="Kim S."/>
            <person name="Ryu S."/>
            <person name="Song J.Y."/>
            <person name="Lee S.K."/>
        </authorList>
    </citation>
    <scope>NUCLEOTIDE SEQUENCE [LARGE SCALE GENOMIC DNA]</scope>
    <source>
        <tissue evidence="1">Muscle</tissue>
    </source>
</reference>
<organism evidence="1 2">
    <name type="scientific">Liparis tanakae</name>
    <name type="common">Tanaka's snailfish</name>
    <dbReference type="NCBI Taxonomy" id="230148"/>
    <lineage>
        <taxon>Eukaryota</taxon>
        <taxon>Metazoa</taxon>
        <taxon>Chordata</taxon>
        <taxon>Craniata</taxon>
        <taxon>Vertebrata</taxon>
        <taxon>Euteleostomi</taxon>
        <taxon>Actinopterygii</taxon>
        <taxon>Neopterygii</taxon>
        <taxon>Teleostei</taxon>
        <taxon>Neoteleostei</taxon>
        <taxon>Acanthomorphata</taxon>
        <taxon>Eupercaria</taxon>
        <taxon>Perciformes</taxon>
        <taxon>Cottioidei</taxon>
        <taxon>Cottales</taxon>
        <taxon>Liparidae</taxon>
        <taxon>Liparis</taxon>
    </lineage>
</organism>
<sequence length="77" mass="8676">MREPGLLGNHWPQVRTRLTDTWLQAVLCAVEMMEEGGFGGPTHTDGQEHTSRTLRAQPMGEGFQQFETRSYLELGSI</sequence>
<dbReference type="EMBL" id="SRLO01000230">
    <property type="protein sequence ID" value="TNN65745.1"/>
    <property type="molecule type" value="Genomic_DNA"/>
</dbReference>
<dbReference type="Proteomes" id="UP000314294">
    <property type="component" value="Unassembled WGS sequence"/>
</dbReference>
<evidence type="ECO:0000313" key="2">
    <source>
        <dbReference type="Proteomes" id="UP000314294"/>
    </source>
</evidence>
<name>A0A4Z2HKD0_9TELE</name>
<gene>
    <name evidence="1" type="ORF">EYF80_024038</name>
</gene>
<accession>A0A4Z2HKD0</accession>
<proteinExistence type="predicted"/>
<evidence type="ECO:0000313" key="1">
    <source>
        <dbReference type="EMBL" id="TNN65745.1"/>
    </source>
</evidence>
<keyword evidence="2" id="KW-1185">Reference proteome</keyword>
<protein>
    <submittedName>
        <fullName evidence="1">Uncharacterized protein</fullName>
    </submittedName>
</protein>